<reference evidence="1" key="1">
    <citation type="submission" date="2020-05" db="EMBL/GenBank/DDBJ databases">
        <title>Phylogenomic resolution of chytrid fungi.</title>
        <authorList>
            <person name="Stajich J.E."/>
            <person name="Amses K."/>
            <person name="Simmons R."/>
            <person name="Seto K."/>
            <person name="Myers J."/>
            <person name="Bonds A."/>
            <person name="Quandt C.A."/>
            <person name="Barry K."/>
            <person name="Liu P."/>
            <person name="Grigoriev I."/>
            <person name="Longcore J.E."/>
            <person name="James T.Y."/>
        </authorList>
    </citation>
    <scope>NUCLEOTIDE SEQUENCE</scope>
    <source>
        <strain evidence="1">JEL0379</strain>
    </source>
</reference>
<sequence length="153" mass="16729">MSFTDQEKKNIALAKEYMGIAYSPGKASAKAVAHVCAPGNKFIAPGTFPDAHTLEEYAEGHAEIMASVDDLKIISYDLEYAKGNQVTLRYTAAGTHSGKPHNGIPPSGKRAQWTAAALFEVDEDKGVLTKFVKDWDKHTMWKGLGWTDAPEMK</sequence>
<dbReference type="AlphaFoldDB" id="A0AAD5TS84"/>
<organism evidence="1 2">
    <name type="scientific">Geranomyces variabilis</name>
    <dbReference type="NCBI Taxonomy" id="109894"/>
    <lineage>
        <taxon>Eukaryota</taxon>
        <taxon>Fungi</taxon>
        <taxon>Fungi incertae sedis</taxon>
        <taxon>Chytridiomycota</taxon>
        <taxon>Chytridiomycota incertae sedis</taxon>
        <taxon>Chytridiomycetes</taxon>
        <taxon>Spizellomycetales</taxon>
        <taxon>Powellomycetaceae</taxon>
        <taxon>Geranomyces</taxon>
    </lineage>
</organism>
<dbReference type="InterPro" id="IPR009959">
    <property type="entry name" value="Cyclase_SnoaL-like"/>
</dbReference>
<dbReference type="InterPro" id="IPR032710">
    <property type="entry name" value="NTF2-like_dom_sf"/>
</dbReference>
<evidence type="ECO:0000313" key="2">
    <source>
        <dbReference type="Proteomes" id="UP001212152"/>
    </source>
</evidence>
<comment type="caution">
    <text evidence="1">The sequence shown here is derived from an EMBL/GenBank/DDBJ whole genome shotgun (WGS) entry which is preliminary data.</text>
</comment>
<gene>
    <name evidence="1" type="ORF">HDU87_007374</name>
</gene>
<evidence type="ECO:0000313" key="1">
    <source>
        <dbReference type="EMBL" id="KAJ3182952.1"/>
    </source>
</evidence>
<dbReference type="Pfam" id="PF07366">
    <property type="entry name" value="SnoaL"/>
    <property type="match status" value="1"/>
</dbReference>
<proteinExistence type="predicted"/>
<dbReference type="Gene3D" id="3.10.450.50">
    <property type="match status" value="1"/>
</dbReference>
<dbReference type="SUPFAM" id="SSF54427">
    <property type="entry name" value="NTF2-like"/>
    <property type="match status" value="1"/>
</dbReference>
<evidence type="ECO:0008006" key="3">
    <source>
        <dbReference type="Google" id="ProtNLM"/>
    </source>
</evidence>
<accession>A0AAD5TS84</accession>
<name>A0AAD5TS84_9FUNG</name>
<dbReference type="Proteomes" id="UP001212152">
    <property type="component" value="Unassembled WGS sequence"/>
</dbReference>
<dbReference type="EMBL" id="JADGJQ010000007">
    <property type="protein sequence ID" value="KAJ3182952.1"/>
    <property type="molecule type" value="Genomic_DNA"/>
</dbReference>
<keyword evidence="2" id="KW-1185">Reference proteome</keyword>
<protein>
    <recommendedName>
        <fullName evidence="3">NTF2-like protein</fullName>
    </recommendedName>
</protein>
<dbReference type="GO" id="GO:0030638">
    <property type="term" value="P:polyketide metabolic process"/>
    <property type="evidence" value="ECO:0007669"/>
    <property type="project" value="InterPro"/>
</dbReference>